<dbReference type="SUPFAM" id="SSF102405">
    <property type="entry name" value="MCP/YpsA-like"/>
    <property type="match status" value="1"/>
</dbReference>
<sequence length="150" mass="16938">MKNKTVVFIGHRACPGLTEHQLLLVIEKRIHEGYTHFLSGGMGQFDWLCARCVSSLKTRYPHLKNILIVPYVPFSIQEPSYFDEILYPVMLGQASFSSAIPKRNQYLVDHASLALCYVDHPWGGAAKTYQYARKKALKLINLGALSTDLP</sequence>
<dbReference type="Proteomes" id="UP000593890">
    <property type="component" value="Chromosome"/>
</dbReference>
<name>A0A7I8D411_9FIRM</name>
<evidence type="ECO:0000313" key="1">
    <source>
        <dbReference type="EMBL" id="BCI59973.1"/>
    </source>
</evidence>
<accession>A0A7I8D411</accession>
<gene>
    <name evidence="1" type="primary">yoqJ</name>
    <name evidence="1" type="ORF">C12CBH8_06120</name>
</gene>
<reference evidence="2" key="1">
    <citation type="submission" date="2020-07" db="EMBL/GenBank/DDBJ databases">
        <title>Complete genome sequencing of Clostridia bacterium strain 12CBH8.</title>
        <authorList>
            <person name="Sakamoto M."/>
            <person name="Murakami T."/>
            <person name="Mori H."/>
        </authorList>
    </citation>
    <scope>NUCLEOTIDE SEQUENCE [LARGE SCALE GENOMIC DNA]</scope>
    <source>
        <strain evidence="2">12CBH8</strain>
    </source>
</reference>
<organism evidence="1 2">
    <name type="scientific">Solibaculum mannosilyticum</name>
    <dbReference type="NCBI Taxonomy" id="2780922"/>
    <lineage>
        <taxon>Bacteria</taxon>
        <taxon>Bacillati</taxon>
        <taxon>Bacillota</taxon>
        <taxon>Clostridia</taxon>
        <taxon>Eubacteriales</taxon>
        <taxon>Oscillospiraceae</taxon>
        <taxon>Solibaculum</taxon>
    </lineage>
</organism>
<dbReference type="EMBL" id="AP023321">
    <property type="protein sequence ID" value="BCI59973.1"/>
    <property type="molecule type" value="Genomic_DNA"/>
</dbReference>
<evidence type="ECO:0000313" key="2">
    <source>
        <dbReference type="Proteomes" id="UP000593890"/>
    </source>
</evidence>
<proteinExistence type="predicted"/>
<dbReference type="Gene3D" id="3.40.50.450">
    <property type="match status" value="1"/>
</dbReference>
<keyword evidence="2" id="KW-1185">Reference proteome</keyword>
<dbReference type="AlphaFoldDB" id="A0A7I8D411"/>
<dbReference type="RefSeq" id="WP_215533524.1">
    <property type="nucleotide sequence ID" value="NZ_AP023321.1"/>
</dbReference>
<protein>
    <submittedName>
        <fullName evidence="1">Putative SPBc2 prophage-derived protein YoqJ</fullName>
    </submittedName>
</protein>
<dbReference type="KEGG" id="sman:C12CBH8_06120"/>